<keyword evidence="3" id="KW-0378">Hydrolase</keyword>
<dbReference type="PANTHER" id="PTHR43135">
    <property type="entry name" value="ALPHA-D-RIBOSE 1-METHYLPHOSPHONATE 5-TRIPHOSPHATE DIPHOSPHATASE"/>
    <property type="match status" value="1"/>
</dbReference>
<dbReference type="EMBL" id="SNZH01000004">
    <property type="protein sequence ID" value="TDR45875.1"/>
    <property type="molecule type" value="Genomic_DNA"/>
</dbReference>
<gene>
    <name evidence="3" type="ORF">DFR29_104305</name>
</gene>
<proteinExistence type="predicted"/>
<evidence type="ECO:0000313" key="4">
    <source>
        <dbReference type="Proteomes" id="UP000295293"/>
    </source>
</evidence>
<dbReference type="PANTHER" id="PTHR43135:SF3">
    <property type="entry name" value="ALPHA-D-RIBOSE 1-METHYLPHOSPHONATE 5-TRIPHOSPHATE DIPHOSPHATASE"/>
    <property type="match status" value="1"/>
</dbReference>
<comment type="caution">
    <text evidence="3">The sequence shown here is derived from an EMBL/GenBank/DDBJ whole genome shotgun (WGS) entry which is preliminary data.</text>
</comment>
<evidence type="ECO:0000259" key="2">
    <source>
        <dbReference type="Pfam" id="PF01979"/>
    </source>
</evidence>
<feature type="domain" description="Amidohydrolase-related" evidence="2">
    <location>
        <begin position="311"/>
        <end position="395"/>
    </location>
</feature>
<dbReference type="Gene3D" id="3.20.20.140">
    <property type="entry name" value="Metal-dependent hydrolases"/>
    <property type="match status" value="1"/>
</dbReference>
<dbReference type="InterPro" id="IPR051781">
    <property type="entry name" value="Metallo-dep_Hydrolase"/>
</dbReference>
<keyword evidence="1" id="KW-0732">Signal</keyword>
<name>A0A4R6Z2P0_9GAMM</name>
<reference evidence="3 4" key="1">
    <citation type="submission" date="2019-03" db="EMBL/GenBank/DDBJ databases">
        <title>Genomic Encyclopedia of Type Strains, Phase IV (KMG-IV): sequencing the most valuable type-strain genomes for metagenomic binning, comparative biology and taxonomic classification.</title>
        <authorList>
            <person name="Goeker M."/>
        </authorList>
    </citation>
    <scope>NUCLEOTIDE SEQUENCE [LARGE SCALE GENOMIC DNA]</scope>
    <source>
        <strain evidence="3 4">DSM 21667</strain>
    </source>
</reference>
<dbReference type="Proteomes" id="UP000295293">
    <property type="component" value="Unassembled WGS sequence"/>
</dbReference>
<dbReference type="RefSeq" id="WP_133818232.1">
    <property type="nucleotide sequence ID" value="NZ_SNZH01000004.1"/>
</dbReference>
<evidence type="ECO:0000256" key="1">
    <source>
        <dbReference type="SAM" id="SignalP"/>
    </source>
</evidence>
<dbReference type="InterPro" id="IPR011059">
    <property type="entry name" value="Metal-dep_hydrolase_composite"/>
</dbReference>
<feature type="chain" id="PRO_5020445778" evidence="1">
    <location>
        <begin position="19"/>
        <end position="426"/>
    </location>
</feature>
<sequence length="426" mass="45753">MKRLALFCLAAFSTTLQAASPAYVLSGADLHTVSHGTIAGGELLIRDGKIAAIGARVDAPADALRIDLKGKRIYPGLIASDSLLGLTEVDAVRATVDMAESGSVNPNARALVAIDADSELLPVARSNGVLTVHVVPRAGEDGLLTGQSALVKLDGWTWEEMSLVPSVGVHLVWPSSRVPPWLPAKAQEKAAEALRKNLAAIDTAFREARSYQAARKGKLAGAEDLRWEAMLPVLDGQQPLFVHADDAVQIRDSLAFAQRENLRLVLVGGMDAWRFAATLKARDVPVILGSSHNLPLRRWESYDTLYSNAGKLAAAGVRLAIANESGSSNERNLPYQAASYAAFGLDREAALRAITLGPAEILGVADRLGSLDVGKDATLFVADNDALENFTHVERAWIQGREVDMSNRHTRLNDKYRGKYSGKPKD</sequence>
<dbReference type="SUPFAM" id="SSF51556">
    <property type="entry name" value="Metallo-dependent hydrolases"/>
    <property type="match status" value="1"/>
</dbReference>
<dbReference type="InterPro" id="IPR006680">
    <property type="entry name" value="Amidohydro-rel"/>
</dbReference>
<feature type="signal peptide" evidence="1">
    <location>
        <begin position="1"/>
        <end position="18"/>
    </location>
</feature>
<dbReference type="SUPFAM" id="SSF51338">
    <property type="entry name" value="Composite domain of metallo-dependent hydrolases"/>
    <property type="match status" value="1"/>
</dbReference>
<evidence type="ECO:0000313" key="3">
    <source>
        <dbReference type="EMBL" id="TDR45875.1"/>
    </source>
</evidence>
<dbReference type="AlphaFoldDB" id="A0A4R6Z2P0"/>
<organism evidence="3 4">
    <name type="scientific">Tahibacter aquaticus</name>
    <dbReference type="NCBI Taxonomy" id="520092"/>
    <lineage>
        <taxon>Bacteria</taxon>
        <taxon>Pseudomonadati</taxon>
        <taxon>Pseudomonadota</taxon>
        <taxon>Gammaproteobacteria</taxon>
        <taxon>Lysobacterales</taxon>
        <taxon>Rhodanobacteraceae</taxon>
        <taxon>Tahibacter</taxon>
    </lineage>
</organism>
<dbReference type="GO" id="GO:0016810">
    <property type="term" value="F:hydrolase activity, acting on carbon-nitrogen (but not peptide) bonds"/>
    <property type="evidence" value="ECO:0007669"/>
    <property type="project" value="InterPro"/>
</dbReference>
<keyword evidence="4" id="KW-1185">Reference proteome</keyword>
<dbReference type="InterPro" id="IPR032466">
    <property type="entry name" value="Metal_Hydrolase"/>
</dbReference>
<dbReference type="OrthoDB" id="9802793at2"/>
<accession>A0A4R6Z2P0</accession>
<dbReference type="Pfam" id="PF01979">
    <property type="entry name" value="Amidohydro_1"/>
    <property type="match status" value="1"/>
</dbReference>
<protein>
    <submittedName>
        <fullName evidence="3">Imidazolonepropionase-like amidohydrolase</fullName>
    </submittedName>
</protein>